<gene>
    <name evidence="3" type="ORF">ACJRO7_020426</name>
</gene>
<dbReference type="Gene3D" id="3.40.50.10140">
    <property type="entry name" value="Toll/interleukin-1 receptor homology (TIR) domain"/>
    <property type="match status" value="1"/>
</dbReference>
<dbReference type="InterPro" id="IPR027417">
    <property type="entry name" value="P-loop_NTPase"/>
</dbReference>
<name>A0ABD3KMR4_EUCGL</name>
<dbReference type="SUPFAM" id="SSF52200">
    <property type="entry name" value="Toll/Interleukin receptor TIR domain"/>
    <property type="match status" value="1"/>
</dbReference>
<proteinExistence type="predicted"/>
<dbReference type="AlphaFoldDB" id="A0ABD3KMR4"/>
<accession>A0ABD3KMR4</accession>
<evidence type="ECO:0000313" key="4">
    <source>
        <dbReference type="Proteomes" id="UP001634007"/>
    </source>
</evidence>
<dbReference type="PANTHER" id="PTHR11017:SF570">
    <property type="entry name" value="DISEASE RESISTANCE PROTEIN (TIR-NBS CLASS)-RELATED"/>
    <property type="match status" value="1"/>
</dbReference>
<protein>
    <recommendedName>
        <fullName evidence="2">TIR domain-containing protein</fullName>
    </recommendedName>
</protein>
<keyword evidence="4" id="KW-1185">Reference proteome</keyword>
<evidence type="ECO:0000313" key="3">
    <source>
        <dbReference type="EMBL" id="KAL3739026.1"/>
    </source>
</evidence>
<dbReference type="InterPro" id="IPR035897">
    <property type="entry name" value="Toll_tir_struct_dom_sf"/>
</dbReference>
<dbReference type="SMART" id="SM00255">
    <property type="entry name" value="TIR"/>
    <property type="match status" value="1"/>
</dbReference>
<dbReference type="Gene3D" id="3.40.50.300">
    <property type="entry name" value="P-loop containing nucleotide triphosphate hydrolases"/>
    <property type="match status" value="1"/>
</dbReference>
<dbReference type="InterPro" id="IPR000157">
    <property type="entry name" value="TIR_dom"/>
</dbReference>
<dbReference type="Pfam" id="PF01582">
    <property type="entry name" value="TIR"/>
    <property type="match status" value="1"/>
</dbReference>
<evidence type="ECO:0000259" key="2">
    <source>
        <dbReference type="PROSITE" id="PS50104"/>
    </source>
</evidence>
<keyword evidence="1" id="KW-1133">Transmembrane helix</keyword>
<dbReference type="EMBL" id="JBJKBG010000005">
    <property type="protein sequence ID" value="KAL3739026.1"/>
    <property type="molecule type" value="Genomic_DNA"/>
</dbReference>
<feature type="transmembrane region" description="Helical" evidence="1">
    <location>
        <begin position="6"/>
        <end position="37"/>
    </location>
</feature>
<feature type="domain" description="TIR" evidence="2">
    <location>
        <begin position="89"/>
        <end position="255"/>
    </location>
</feature>
<dbReference type="PANTHER" id="PTHR11017">
    <property type="entry name" value="LEUCINE-RICH REPEAT-CONTAINING PROTEIN"/>
    <property type="match status" value="1"/>
</dbReference>
<dbReference type="Proteomes" id="UP001634007">
    <property type="component" value="Unassembled WGS sequence"/>
</dbReference>
<keyword evidence="1" id="KW-0472">Membrane</keyword>
<dbReference type="PRINTS" id="PR00364">
    <property type="entry name" value="DISEASERSIST"/>
</dbReference>
<comment type="caution">
    <text evidence="3">The sequence shown here is derived from an EMBL/GenBank/DDBJ whole genome shotgun (WGS) entry which is preliminary data.</text>
</comment>
<dbReference type="PROSITE" id="PS50104">
    <property type="entry name" value="TIR"/>
    <property type="match status" value="1"/>
</dbReference>
<dbReference type="InterPro" id="IPR002182">
    <property type="entry name" value="NB-ARC"/>
</dbReference>
<evidence type="ECO:0000256" key="1">
    <source>
        <dbReference type="SAM" id="Phobius"/>
    </source>
</evidence>
<organism evidence="3 4">
    <name type="scientific">Eucalyptus globulus</name>
    <name type="common">Tasmanian blue gum</name>
    <dbReference type="NCBI Taxonomy" id="34317"/>
    <lineage>
        <taxon>Eukaryota</taxon>
        <taxon>Viridiplantae</taxon>
        <taxon>Streptophyta</taxon>
        <taxon>Embryophyta</taxon>
        <taxon>Tracheophyta</taxon>
        <taxon>Spermatophyta</taxon>
        <taxon>Magnoliopsida</taxon>
        <taxon>eudicotyledons</taxon>
        <taxon>Gunneridae</taxon>
        <taxon>Pentapetalae</taxon>
        <taxon>rosids</taxon>
        <taxon>malvids</taxon>
        <taxon>Myrtales</taxon>
        <taxon>Myrtaceae</taxon>
        <taxon>Myrtoideae</taxon>
        <taxon>Eucalypteae</taxon>
        <taxon>Eucalyptus</taxon>
    </lineage>
</organism>
<dbReference type="Pfam" id="PF00931">
    <property type="entry name" value="NB-ARC"/>
    <property type="match status" value="1"/>
</dbReference>
<keyword evidence="1" id="KW-0812">Transmembrane</keyword>
<reference evidence="3 4" key="1">
    <citation type="submission" date="2024-11" db="EMBL/GenBank/DDBJ databases">
        <title>Chromosome-level genome assembly of Eucalyptus globulus Labill. provides insights into its genome evolution.</title>
        <authorList>
            <person name="Li X."/>
        </authorList>
    </citation>
    <scope>NUCLEOTIDE SEQUENCE [LARGE SCALE GENOMIC DNA]</scope>
    <source>
        <strain evidence="3">CL2024</strain>
        <tissue evidence="3">Fresh tender leaves</tissue>
    </source>
</reference>
<dbReference type="InterPro" id="IPR044974">
    <property type="entry name" value="Disease_R_plants"/>
</dbReference>
<dbReference type="SUPFAM" id="SSF52540">
    <property type="entry name" value="P-loop containing nucleoside triphosphate hydrolases"/>
    <property type="match status" value="1"/>
</dbReference>
<sequence length="524" mass="59670">MAFKEMVLLMMLLASVVLFLPLGPIWSMALIILFGMVGHRVNKKEKTKEDPPLPLYATPRLADELPLAVADDAAGNPESSSTSSSLSRFKYDVYLNFRGLDTRYGIVDHLYRQLEDVGIRVFMDDYDLTPGNEIGLESKGAIERSRISIAIFSRAFASCKWCLRDLLQMWECRETNGQTIIPIFYDVEPDDVALRTSLYRDTLLEHERSFPDNVEKWRQVLVQIARLKGFTRHNRNWPEGQLEKEVVARVVQLLKEDYQYVNNKLVGIDHHVREMMKKLGVAYQEGQVIEVQGEKVCGVEIWGVRGVGKTTLAKAVFYKMRKLFDAHSFLEDIRLEGVQFSQRKLIADLKKQIPTPHETSSEETEGIASLCHDAKVLIVLDGVDKVEQIKALVGKFTWFGPGSRIIVTTNQKNVFKAFDVGAVEEHTVRPMDQRHAHKLFCMHAFQGDAAQDVSEYFGLSMDIAKVIEGLPSEIVRQASSLREEMNMTRWKTTLGLLQKKTKNRTKSCTFQVRHSGGLERENSI</sequence>